<evidence type="ECO:0000259" key="3">
    <source>
        <dbReference type="Pfam" id="PF03358"/>
    </source>
</evidence>
<dbReference type="EMBL" id="CP019384">
    <property type="protein sequence ID" value="QAT17470.1"/>
    <property type="molecule type" value="Genomic_DNA"/>
</dbReference>
<dbReference type="PANTHER" id="PTHR43278">
    <property type="entry name" value="NAD(P)H-DEPENDENT FMN-CONTAINING OXIDOREDUCTASE YWQN-RELATED"/>
    <property type="match status" value="1"/>
</dbReference>
<sequence>MKKILVLSASPVKDGNTTTLVNWFAEGARSEGARVDIVATAFLKYKTTGCTSCRRCQAIKEYACVVKDEASPVLAKMAEVDVIVMASPLYFFGASAQLKLVMDRMFCLYKWDNAAGTMTTPLKGKRLILIASAYEDVGLDALEKPFVLTADYSGMSFESLLVPHAGESGDVKTRAAIRERAVELGRRAAQDE</sequence>
<keyword evidence="2" id="KW-0288">FMN</keyword>
<keyword evidence="5" id="KW-1185">Reference proteome</keyword>
<dbReference type="GO" id="GO:0016491">
    <property type="term" value="F:oxidoreductase activity"/>
    <property type="evidence" value="ECO:0007669"/>
    <property type="project" value="InterPro"/>
</dbReference>
<dbReference type="OrthoDB" id="9805976at2"/>
<evidence type="ECO:0000256" key="2">
    <source>
        <dbReference type="ARBA" id="ARBA00022643"/>
    </source>
</evidence>
<dbReference type="PANTHER" id="PTHR43278:SF4">
    <property type="entry name" value="NAD(P)H-DEPENDENT FMN-CONTAINING OXIDOREDUCTASE YWQN-RELATED"/>
    <property type="match status" value="1"/>
</dbReference>
<reference evidence="4 5" key="1">
    <citation type="submission" date="2017-01" db="EMBL/GenBank/DDBJ databases">
        <title>First insights into the biology of 'candidatus Vampirococcus archaeovorus'.</title>
        <authorList>
            <person name="Kizina J."/>
            <person name="Jordan S."/>
            <person name="Stueber K."/>
            <person name="Reinhardt R."/>
            <person name="Harder J."/>
        </authorList>
    </citation>
    <scope>NUCLEOTIDE SEQUENCE [LARGE SCALE GENOMIC DNA]</scope>
    <source>
        <strain evidence="4 5">LiM</strain>
    </source>
</reference>
<feature type="domain" description="NADPH-dependent FMN reductase-like" evidence="3">
    <location>
        <begin position="3"/>
        <end position="138"/>
    </location>
</feature>
<dbReference type="Proteomes" id="UP000287243">
    <property type="component" value="Chromosome"/>
</dbReference>
<dbReference type="KEGG" id="vai:BU251_06955"/>
<dbReference type="SUPFAM" id="SSF52218">
    <property type="entry name" value="Flavoproteins"/>
    <property type="match status" value="1"/>
</dbReference>
<dbReference type="InterPro" id="IPR005025">
    <property type="entry name" value="FMN_Rdtase-like_dom"/>
</dbReference>
<evidence type="ECO:0000256" key="1">
    <source>
        <dbReference type="ARBA" id="ARBA00022630"/>
    </source>
</evidence>
<dbReference type="Pfam" id="PF03358">
    <property type="entry name" value="FMN_red"/>
    <property type="match status" value="1"/>
</dbReference>
<evidence type="ECO:0000313" key="4">
    <source>
        <dbReference type="EMBL" id="QAT17470.1"/>
    </source>
</evidence>
<name>A0A410P5P2_VELA1</name>
<dbReference type="RefSeq" id="WP_128700302.1">
    <property type="nucleotide sequence ID" value="NZ_CP019384.1"/>
</dbReference>
<dbReference type="Gene3D" id="3.40.50.360">
    <property type="match status" value="1"/>
</dbReference>
<dbReference type="AlphaFoldDB" id="A0A410P5P2"/>
<gene>
    <name evidence="4" type="ORF">BU251_06955</name>
</gene>
<dbReference type="InterPro" id="IPR029039">
    <property type="entry name" value="Flavoprotein-like_sf"/>
</dbReference>
<dbReference type="InterPro" id="IPR051796">
    <property type="entry name" value="ISF_SsuE-like"/>
</dbReference>
<proteinExistence type="predicted"/>
<keyword evidence="1" id="KW-0285">Flavoprotein</keyword>
<accession>A0A410P5P2</accession>
<organism evidence="4 5">
    <name type="scientific">Velamenicoccus archaeovorus</name>
    <dbReference type="NCBI Taxonomy" id="1930593"/>
    <lineage>
        <taxon>Bacteria</taxon>
        <taxon>Pseudomonadati</taxon>
        <taxon>Candidatus Omnitrophota</taxon>
        <taxon>Candidatus Velamenicoccus</taxon>
    </lineage>
</organism>
<protein>
    <recommendedName>
        <fullName evidence="3">NADPH-dependent FMN reductase-like domain-containing protein</fullName>
    </recommendedName>
</protein>
<evidence type="ECO:0000313" key="5">
    <source>
        <dbReference type="Proteomes" id="UP000287243"/>
    </source>
</evidence>